<name>A0A1Y0CIX7_9BACI</name>
<dbReference type="AlphaFoldDB" id="A0A1Y0CIX7"/>
<dbReference type="RefSeq" id="WP_010191724.1">
    <property type="nucleotide sequence ID" value="NZ_CP020880.1"/>
</dbReference>
<evidence type="ECO:0000313" key="4">
    <source>
        <dbReference type="Proteomes" id="UP000195573"/>
    </source>
</evidence>
<evidence type="ECO:0000313" key="3">
    <source>
        <dbReference type="EMBL" id="TYS67334.1"/>
    </source>
</evidence>
<accession>A0A1Y0CIX7</accession>
<evidence type="ECO:0000313" key="1">
    <source>
        <dbReference type="EMBL" id="ART74897.1"/>
    </source>
</evidence>
<dbReference type="EMBL" id="CP020880">
    <property type="protein sequence ID" value="ART74897.1"/>
    <property type="molecule type" value="Genomic_DNA"/>
</dbReference>
<gene>
    <name evidence="1" type="ORF">B4U37_02025</name>
    <name evidence="2" type="ORF">FZC74_00225</name>
    <name evidence="3" type="ORF">FZC75_19000</name>
</gene>
<proteinExistence type="predicted"/>
<dbReference type="GeneID" id="96737218"/>
<dbReference type="KEGG" id="bhk:B4U37_02025"/>
<protein>
    <submittedName>
        <fullName evidence="3">Uncharacterized protein</fullName>
    </submittedName>
</protein>
<evidence type="ECO:0000313" key="5">
    <source>
        <dbReference type="Proteomes" id="UP000323393"/>
    </source>
</evidence>
<dbReference type="OrthoDB" id="2719547at2"/>
<dbReference type="Proteomes" id="UP000195573">
    <property type="component" value="Chromosome"/>
</dbReference>
<evidence type="ECO:0000313" key="6">
    <source>
        <dbReference type="Proteomes" id="UP000324517"/>
    </source>
</evidence>
<reference evidence="1 4" key="1">
    <citation type="submission" date="2017-04" db="EMBL/GenBank/DDBJ databases">
        <title>Complete Genome Sequence of the Bacillus horikoshii 20a strain from Cuatro Cienegas, Coahuila, Mexico.</title>
        <authorList>
            <person name="Zarza E."/>
            <person name="Alcaraz L.D."/>
            <person name="Aguilar-Salinas B."/>
            <person name="Islas A."/>
            <person name="Olmedo-Alvarez G."/>
        </authorList>
    </citation>
    <scope>NUCLEOTIDE SEQUENCE [LARGE SCALE GENOMIC DNA]</scope>
    <source>
        <strain evidence="1 4">20a</strain>
    </source>
</reference>
<reference evidence="5 6" key="2">
    <citation type="submission" date="2019-08" db="EMBL/GenBank/DDBJ databases">
        <title>Bacillus genomes from the desert of Cuatro Cienegas, Coahuila.</title>
        <authorList>
            <person name="Olmedo-Alvarez G."/>
        </authorList>
    </citation>
    <scope>NUCLEOTIDE SEQUENCE [LARGE SCALE GENOMIC DNA]</scope>
    <source>
        <strain evidence="2 5">CH88_3T</strain>
        <strain evidence="3 6">CH98b_3T</strain>
    </source>
</reference>
<dbReference type="Proteomes" id="UP000324517">
    <property type="component" value="Unassembled WGS sequence"/>
</dbReference>
<dbReference type="Proteomes" id="UP000323393">
    <property type="component" value="Unassembled WGS sequence"/>
</dbReference>
<dbReference type="EMBL" id="VTEU01000001">
    <property type="protein sequence ID" value="TYS60764.1"/>
    <property type="molecule type" value="Genomic_DNA"/>
</dbReference>
<sequence length="163" mass="19085">MNVLDAKMINTQYGIETYLDLLENVEVKDVQYVTETASFYEITIGVEYFRLRNENYYNSEKRYFKIRMNSDLNAITIIETKRESLFAVKNEFERSATKELIGEWLIKSSAFRKVLSDLIDDKKMENVKTEENIIGTIGTIRFLEKLLEITTEDILSARVESSH</sequence>
<keyword evidence="4" id="KW-1185">Reference proteome</keyword>
<evidence type="ECO:0000313" key="2">
    <source>
        <dbReference type="EMBL" id="TYS60764.1"/>
    </source>
</evidence>
<dbReference type="EMBL" id="VTET01000012">
    <property type="protein sequence ID" value="TYS67334.1"/>
    <property type="molecule type" value="Genomic_DNA"/>
</dbReference>
<organism evidence="3 6">
    <name type="scientific">Sutcliffiella horikoshii</name>
    <dbReference type="NCBI Taxonomy" id="79883"/>
    <lineage>
        <taxon>Bacteria</taxon>
        <taxon>Bacillati</taxon>
        <taxon>Bacillota</taxon>
        <taxon>Bacilli</taxon>
        <taxon>Bacillales</taxon>
        <taxon>Bacillaceae</taxon>
        <taxon>Sutcliffiella</taxon>
    </lineage>
</organism>